<evidence type="ECO:0000313" key="2">
    <source>
        <dbReference type="Proteomes" id="UP001654496"/>
    </source>
</evidence>
<reference evidence="1" key="1">
    <citation type="submission" date="2023-06" db="EMBL/GenBank/DDBJ databases">
        <authorList>
            <person name="DeJong R.J."/>
            <person name="Yoon E."/>
            <person name="Radersma M."/>
            <person name="Veenstra M."/>
            <person name="Churu J."/>
            <person name="Moleakunnel K."/>
            <person name="Weaver G."/>
            <person name="Hill E."/>
            <person name="Janvier A."/>
            <person name="Harlow L."/>
            <person name="Kramer C."/>
            <person name="Seinen K."/>
            <person name="Chen A."/>
            <person name="Minasian M."/>
            <person name="Doorn S."/>
            <person name="Dole C."/>
            <person name="Ramsey F."/>
            <person name="Nieze J."/>
            <person name="Baker A."/>
            <person name="Swierenga S."/>
            <person name="White A."/>
            <person name="Howland A."/>
            <person name="Ko C."/>
            <person name="Russell D.A."/>
            <person name="Jacobs-Sera D."/>
            <person name="Hatfull G.F."/>
        </authorList>
    </citation>
    <scope>NUCLEOTIDE SEQUENCE</scope>
</reference>
<dbReference type="Proteomes" id="UP001654496">
    <property type="component" value="Segment"/>
</dbReference>
<gene>
    <name evidence="1" type="primary">76</name>
    <name evidence="1" type="ORF">SEA_REYNAULD_76</name>
</gene>
<sequence>MIEPPVNGPWHRWFAWRPVKTDWHGWRWLVTLERRSWRGWCDGATPKGWDYRPVTTREVQ</sequence>
<dbReference type="EMBL" id="OR159659">
    <property type="protein sequence ID" value="WKW85529.1"/>
    <property type="molecule type" value="Genomic_DNA"/>
</dbReference>
<accession>A0ACD4UH96</accession>
<name>A0ACD4UH96_9CAUD</name>
<evidence type="ECO:0000313" key="1">
    <source>
        <dbReference type="EMBL" id="WKW85529.1"/>
    </source>
</evidence>
<proteinExistence type="predicted"/>
<protein>
    <submittedName>
        <fullName evidence="1">Uncharacterized protein</fullName>
    </submittedName>
</protein>
<organism evidence="1 2">
    <name type="scientific">Rhodococcus phage Reynauld</name>
    <dbReference type="NCBI Taxonomy" id="3062845"/>
    <lineage>
        <taxon>Viruses</taxon>
        <taxon>Duplodnaviria</taxon>
        <taxon>Heunggongvirae</taxon>
        <taxon>Uroviricota</taxon>
        <taxon>Caudoviricetes</taxon>
        <taxon>Caudoviricetes incertae sedis</taxon>
        <taxon>Reynauldvirus</taxon>
        <taxon>Reynauldvirus reynauld</taxon>
    </lineage>
</organism>
<keyword evidence="2" id="KW-1185">Reference proteome</keyword>